<reference evidence="3" key="1">
    <citation type="submission" date="2016-06" db="UniProtKB">
        <authorList>
            <consortium name="WormBaseParasite"/>
        </authorList>
    </citation>
    <scope>IDENTIFICATION</scope>
</reference>
<keyword evidence="2" id="KW-1185">Reference proteome</keyword>
<dbReference type="AlphaFoldDB" id="A0A183DUC0"/>
<dbReference type="OrthoDB" id="5798700at2759"/>
<sequence>MCYILVAEFVKDCSVTMIHVFNSPIDPTSLSEFEKAKGEETIFKGGTTVNLNAFMIITRSRDDGIQATAV</sequence>
<evidence type="ECO:0000313" key="1">
    <source>
        <dbReference type="EMBL" id="VDN20242.1"/>
    </source>
</evidence>
<dbReference type="EMBL" id="UYRT01079215">
    <property type="protein sequence ID" value="VDN20242.1"/>
    <property type="molecule type" value="Genomic_DNA"/>
</dbReference>
<dbReference type="Proteomes" id="UP000271098">
    <property type="component" value="Unassembled WGS sequence"/>
</dbReference>
<protein>
    <submittedName>
        <fullName evidence="3">MMR_HSR1_Xtn domain-containing protein</fullName>
    </submittedName>
</protein>
<accession>A0A183DUC0</accession>
<gene>
    <name evidence="1" type="ORF">GPUH_LOCUS12311</name>
</gene>
<organism evidence="3">
    <name type="scientific">Gongylonema pulchrum</name>
    <dbReference type="NCBI Taxonomy" id="637853"/>
    <lineage>
        <taxon>Eukaryota</taxon>
        <taxon>Metazoa</taxon>
        <taxon>Ecdysozoa</taxon>
        <taxon>Nematoda</taxon>
        <taxon>Chromadorea</taxon>
        <taxon>Rhabditida</taxon>
        <taxon>Spirurina</taxon>
        <taxon>Spiruromorpha</taxon>
        <taxon>Spiruroidea</taxon>
        <taxon>Gongylonematidae</taxon>
        <taxon>Gongylonema</taxon>
    </lineage>
</organism>
<proteinExistence type="predicted"/>
<name>A0A183DUC0_9BILA</name>
<reference evidence="1 2" key="2">
    <citation type="submission" date="2018-11" db="EMBL/GenBank/DDBJ databases">
        <authorList>
            <consortium name="Pathogen Informatics"/>
        </authorList>
    </citation>
    <scope>NUCLEOTIDE SEQUENCE [LARGE SCALE GENOMIC DNA]</scope>
</reference>
<evidence type="ECO:0000313" key="2">
    <source>
        <dbReference type="Proteomes" id="UP000271098"/>
    </source>
</evidence>
<evidence type="ECO:0000313" key="3">
    <source>
        <dbReference type="WBParaSite" id="GPUH_0001232501-mRNA-1"/>
    </source>
</evidence>
<dbReference type="WBParaSite" id="GPUH_0001232501-mRNA-1">
    <property type="protein sequence ID" value="GPUH_0001232501-mRNA-1"/>
    <property type="gene ID" value="GPUH_0001232501"/>
</dbReference>